<dbReference type="STRING" id="1715693.PH7735_01320"/>
<comment type="function">
    <text evidence="1">Acts on leucine, isoleucine and valine.</text>
</comment>
<dbReference type="GO" id="GO:0004084">
    <property type="term" value="F:branched-chain-amino-acid transaminase activity"/>
    <property type="evidence" value="ECO:0007669"/>
    <property type="project" value="UniProtKB-EC"/>
</dbReference>
<sequence>MESPFRHPVPDGTRLIETFGYVPGDAIARLDLHLARLETSARAFGFAFDKGRVLARIDAINSTTPQRCRLTLDKDGMVDLTLAEMPAMSEKTWTVRIHRQALSSTDAFLGHKSTQRALYDTARAELPSDIQEWLFLNERDEVCEGTITNVAIVTPDGETLTPALACGCLPGVYRQSRINAGLWQEAVLTQNDLKAAKTLVLSNALRGEIPAALQL</sequence>
<dbReference type="InterPro" id="IPR043132">
    <property type="entry name" value="BCAT-like_C"/>
</dbReference>
<dbReference type="InterPro" id="IPR001544">
    <property type="entry name" value="Aminotrans_IV"/>
</dbReference>
<evidence type="ECO:0000256" key="2">
    <source>
        <dbReference type="ARBA" id="ARBA00004824"/>
    </source>
</evidence>
<name>A0A0P1I5D7_9RHOB</name>
<keyword evidence="12" id="KW-0456">Lyase</keyword>
<comment type="catalytic activity">
    <reaction evidence="9">
        <text>L-valine + 2-oxoglutarate = 3-methyl-2-oxobutanoate + L-glutamate</text>
        <dbReference type="Rhea" id="RHEA:24813"/>
        <dbReference type="ChEBI" id="CHEBI:11851"/>
        <dbReference type="ChEBI" id="CHEBI:16810"/>
        <dbReference type="ChEBI" id="CHEBI:29985"/>
        <dbReference type="ChEBI" id="CHEBI:57762"/>
        <dbReference type="EC" id="2.6.1.42"/>
    </reaction>
</comment>
<comment type="pathway">
    <text evidence="3">Amino-acid biosynthesis; L-valine biosynthesis; L-valine from pyruvate: step 4/4.</text>
</comment>
<comment type="catalytic activity">
    <reaction evidence="11">
        <text>L-leucine + 2-oxoglutarate = 4-methyl-2-oxopentanoate + L-glutamate</text>
        <dbReference type="Rhea" id="RHEA:18321"/>
        <dbReference type="ChEBI" id="CHEBI:16810"/>
        <dbReference type="ChEBI" id="CHEBI:17865"/>
        <dbReference type="ChEBI" id="CHEBI:29985"/>
        <dbReference type="ChEBI" id="CHEBI:57427"/>
        <dbReference type="EC" id="2.6.1.42"/>
    </reaction>
</comment>
<dbReference type="EC" id="2.6.1.42" evidence="6"/>
<evidence type="ECO:0000256" key="1">
    <source>
        <dbReference type="ARBA" id="ARBA00003109"/>
    </source>
</evidence>
<evidence type="ECO:0000256" key="9">
    <source>
        <dbReference type="ARBA" id="ARBA00048212"/>
    </source>
</evidence>
<evidence type="ECO:0000256" key="11">
    <source>
        <dbReference type="ARBA" id="ARBA00049229"/>
    </source>
</evidence>
<dbReference type="Gene3D" id="3.20.10.10">
    <property type="entry name" value="D-amino Acid Aminotransferase, subunit A, domain 2"/>
    <property type="match status" value="1"/>
</dbReference>
<accession>A0A0P1I5D7</accession>
<proteinExistence type="inferred from homology"/>
<evidence type="ECO:0000256" key="7">
    <source>
        <dbReference type="ARBA" id="ARBA00014472"/>
    </source>
</evidence>
<dbReference type="PANTHER" id="PTHR42743">
    <property type="entry name" value="AMINO-ACID AMINOTRANSFERASE"/>
    <property type="match status" value="1"/>
</dbReference>
<evidence type="ECO:0000256" key="4">
    <source>
        <dbReference type="ARBA" id="ARBA00005072"/>
    </source>
</evidence>
<keyword evidence="8" id="KW-0100">Branched-chain amino acid biosynthesis</keyword>
<comment type="similarity">
    <text evidence="5">Belongs to the class-IV pyridoxal-phosphate-dependent aminotransferase family.</text>
</comment>
<dbReference type="InterPro" id="IPR043131">
    <property type="entry name" value="BCAT-like_N"/>
</dbReference>
<evidence type="ECO:0000313" key="12">
    <source>
        <dbReference type="EMBL" id="CUJ91040.1"/>
    </source>
</evidence>
<evidence type="ECO:0000313" key="13">
    <source>
        <dbReference type="Proteomes" id="UP000051870"/>
    </source>
</evidence>
<reference evidence="13" key="1">
    <citation type="submission" date="2015-09" db="EMBL/GenBank/DDBJ databases">
        <authorList>
            <person name="Rodrigo-Torres Lidia"/>
            <person name="Arahal R.David."/>
        </authorList>
    </citation>
    <scope>NUCLEOTIDE SEQUENCE [LARGE SCALE GENOMIC DNA]</scope>
    <source>
        <strain evidence="13">CECT 7735</strain>
    </source>
</reference>
<dbReference type="GeneID" id="83880376"/>
<comment type="pathway">
    <text evidence="2">Amino-acid biosynthesis; L-isoleucine biosynthesis; L-isoleucine from 2-oxobutanoate: step 4/4.</text>
</comment>
<dbReference type="GO" id="GO:0009082">
    <property type="term" value="P:branched-chain amino acid biosynthetic process"/>
    <property type="evidence" value="ECO:0007669"/>
    <property type="project" value="UniProtKB-KW"/>
</dbReference>
<organism evidence="12 13">
    <name type="scientific">Shimia thalassica</name>
    <dbReference type="NCBI Taxonomy" id="1715693"/>
    <lineage>
        <taxon>Bacteria</taxon>
        <taxon>Pseudomonadati</taxon>
        <taxon>Pseudomonadota</taxon>
        <taxon>Alphaproteobacteria</taxon>
        <taxon>Rhodobacterales</taxon>
        <taxon>Roseobacteraceae</taxon>
    </lineage>
</organism>
<comment type="pathway">
    <text evidence="4">Amino-acid biosynthesis; L-leucine biosynthesis; L-leucine from 3-methyl-2-oxobutanoate: step 4/4.</text>
</comment>
<evidence type="ECO:0000256" key="6">
    <source>
        <dbReference type="ARBA" id="ARBA00013053"/>
    </source>
</evidence>
<dbReference type="Pfam" id="PF01063">
    <property type="entry name" value="Aminotran_4"/>
    <property type="match status" value="1"/>
</dbReference>
<dbReference type="RefSeq" id="WP_058310461.1">
    <property type="nucleotide sequence ID" value="NZ_CYTW01000001.1"/>
</dbReference>
<gene>
    <name evidence="12" type="ORF">PH7735_01320</name>
</gene>
<dbReference type="InterPro" id="IPR036038">
    <property type="entry name" value="Aminotransferase-like"/>
</dbReference>
<evidence type="ECO:0000256" key="10">
    <source>
        <dbReference type="ARBA" id="ARBA00048798"/>
    </source>
</evidence>
<dbReference type="AlphaFoldDB" id="A0A0P1I5D7"/>
<dbReference type="InterPro" id="IPR050571">
    <property type="entry name" value="Class-IV_PLP-Dep_Aminotrnsfr"/>
</dbReference>
<dbReference type="SUPFAM" id="SSF56752">
    <property type="entry name" value="D-aminoacid aminotransferase-like PLP-dependent enzymes"/>
    <property type="match status" value="1"/>
</dbReference>
<dbReference type="Gene3D" id="3.30.470.10">
    <property type="match status" value="1"/>
</dbReference>
<keyword evidence="13" id="KW-1185">Reference proteome</keyword>
<dbReference type="EMBL" id="CYTW01000001">
    <property type="protein sequence ID" value="CUJ91040.1"/>
    <property type="molecule type" value="Genomic_DNA"/>
</dbReference>
<dbReference type="GO" id="GO:0016829">
    <property type="term" value="F:lyase activity"/>
    <property type="evidence" value="ECO:0007669"/>
    <property type="project" value="UniProtKB-KW"/>
</dbReference>
<evidence type="ECO:0000256" key="5">
    <source>
        <dbReference type="ARBA" id="ARBA00009320"/>
    </source>
</evidence>
<comment type="catalytic activity">
    <reaction evidence="10">
        <text>L-isoleucine + 2-oxoglutarate = (S)-3-methyl-2-oxopentanoate + L-glutamate</text>
        <dbReference type="Rhea" id="RHEA:24801"/>
        <dbReference type="ChEBI" id="CHEBI:16810"/>
        <dbReference type="ChEBI" id="CHEBI:29985"/>
        <dbReference type="ChEBI" id="CHEBI:35146"/>
        <dbReference type="ChEBI" id="CHEBI:58045"/>
        <dbReference type="EC" id="2.6.1.42"/>
    </reaction>
</comment>
<dbReference type="NCBIfam" id="NF005729">
    <property type="entry name" value="PRK07546.1-3"/>
    <property type="match status" value="1"/>
</dbReference>
<evidence type="ECO:0000256" key="8">
    <source>
        <dbReference type="ARBA" id="ARBA00023304"/>
    </source>
</evidence>
<dbReference type="Proteomes" id="UP000051870">
    <property type="component" value="Unassembled WGS sequence"/>
</dbReference>
<keyword evidence="8" id="KW-0028">Amino-acid biosynthesis</keyword>
<evidence type="ECO:0000256" key="3">
    <source>
        <dbReference type="ARBA" id="ARBA00004931"/>
    </source>
</evidence>
<dbReference type="PANTHER" id="PTHR42743:SF11">
    <property type="entry name" value="AMINODEOXYCHORISMATE LYASE"/>
    <property type="match status" value="1"/>
</dbReference>
<protein>
    <recommendedName>
        <fullName evidence="7">Probable branched-chain-amino-acid aminotransferase</fullName>
        <ecNumber evidence="6">2.6.1.42</ecNumber>
    </recommendedName>
</protein>